<proteinExistence type="predicted"/>
<dbReference type="Proteomes" id="UP000077177">
    <property type="component" value="Chromosome"/>
</dbReference>
<accession>A0A172TYX2</accession>
<name>A0A172TYX2_9BACT</name>
<dbReference type="KEGG" id="fla:SY85_19135"/>
<reference evidence="3 4" key="2">
    <citation type="journal article" date="2016" name="Int. J. Syst. Evol. Microbiol.">
        <title>Flavisolibacter tropicus sp. nov., isolated from tropical soil.</title>
        <authorList>
            <person name="Lee J.J."/>
            <person name="Kang M.S."/>
            <person name="Kim G.S."/>
            <person name="Lee C.S."/>
            <person name="Lim S."/>
            <person name="Lee J."/>
            <person name="Roh S.H."/>
            <person name="Kang H."/>
            <person name="Ha J.M."/>
            <person name="Bae S."/>
            <person name="Jung H.Y."/>
            <person name="Kim M.K."/>
        </authorList>
    </citation>
    <scope>NUCLEOTIDE SEQUENCE [LARGE SCALE GENOMIC DNA]</scope>
    <source>
        <strain evidence="3 4">LCS9</strain>
    </source>
</reference>
<dbReference type="AlphaFoldDB" id="A0A172TYX2"/>
<evidence type="ECO:0000259" key="2">
    <source>
        <dbReference type="Pfam" id="PF18962"/>
    </source>
</evidence>
<protein>
    <recommendedName>
        <fullName evidence="2">Secretion system C-terminal sorting domain-containing protein</fullName>
    </recommendedName>
</protein>
<dbReference type="SUPFAM" id="SSF49299">
    <property type="entry name" value="PKD domain"/>
    <property type="match status" value="1"/>
</dbReference>
<dbReference type="RefSeq" id="WP_066406589.1">
    <property type="nucleotide sequence ID" value="NZ_CP011390.1"/>
</dbReference>
<feature type="signal peptide" evidence="1">
    <location>
        <begin position="1"/>
        <end position="19"/>
    </location>
</feature>
<evidence type="ECO:0000313" key="3">
    <source>
        <dbReference type="EMBL" id="ANE52285.1"/>
    </source>
</evidence>
<reference evidence="4" key="1">
    <citation type="submission" date="2015-01" db="EMBL/GenBank/DDBJ databases">
        <title>Flavisolibacter sp./LCS9/ whole genome sequencing.</title>
        <authorList>
            <person name="Kim M.K."/>
            <person name="Srinivasan S."/>
            <person name="Lee J.-J."/>
        </authorList>
    </citation>
    <scope>NUCLEOTIDE SEQUENCE [LARGE SCALE GENOMIC DNA]</scope>
    <source>
        <strain evidence="4">LCS9</strain>
    </source>
</reference>
<keyword evidence="4" id="KW-1185">Reference proteome</keyword>
<organism evidence="3 4">
    <name type="scientific">Flavisolibacter tropicus</name>
    <dbReference type="NCBI Taxonomy" id="1492898"/>
    <lineage>
        <taxon>Bacteria</taxon>
        <taxon>Pseudomonadati</taxon>
        <taxon>Bacteroidota</taxon>
        <taxon>Chitinophagia</taxon>
        <taxon>Chitinophagales</taxon>
        <taxon>Chitinophagaceae</taxon>
        <taxon>Flavisolibacter</taxon>
    </lineage>
</organism>
<dbReference type="EMBL" id="CP011390">
    <property type="protein sequence ID" value="ANE52285.1"/>
    <property type="molecule type" value="Genomic_DNA"/>
</dbReference>
<feature type="domain" description="Secretion system C-terminal sorting" evidence="2">
    <location>
        <begin position="568"/>
        <end position="644"/>
    </location>
</feature>
<dbReference type="Pfam" id="PF18962">
    <property type="entry name" value="Por_Secre_tail"/>
    <property type="match status" value="1"/>
</dbReference>
<evidence type="ECO:0000256" key="1">
    <source>
        <dbReference type="SAM" id="SignalP"/>
    </source>
</evidence>
<feature type="chain" id="PRO_5008001426" description="Secretion system C-terminal sorting domain-containing protein" evidence="1">
    <location>
        <begin position="20"/>
        <end position="653"/>
    </location>
</feature>
<gene>
    <name evidence="3" type="ORF">SY85_19135</name>
</gene>
<evidence type="ECO:0000313" key="4">
    <source>
        <dbReference type="Proteomes" id="UP000077177"/>
    </source>
</evidence>
<dbReference type="NCBIfam" id="TIGR04183">
    <property type="entry name" value="Por_Secre_tail"/>
    <property type="match status" value="1"/>
</dbReference>
<dbReference type="InterPro" id="IPR026444">
    <property type="entry name" value="Secre_tail"/>
</dbReference>
<keyword evidence="1" id="KW-0732">Signal</keyword>
<dbReference type="InterPro" id="IPR035986">
    <property type="entry name" value="PKD_dom_sf"/>
</dbReference>
<dbReference type="STRING" id="1492898.SY85_19135"/>
<dbReference type="OrthoDB" id="599464at2"/>
<sequence>MKTRLLFITSLFLSKLIFAQITTPIIKAGFGVDADLRANYFDGFLQAGNDDWFNNGTAGPGQFVIDTTGAAAMVARFATDAAFRKQPFFRTMRVPQYSIVNNRVWIDAVYIRDYNGQSNGDETAFVSSNKNGASPAVWTGGATSVLDKNDIAEMMVHVRREGPKGTDPLWFFGGVSLQGTTGSRYFDFELYQTDIFYTRSTGRFTNYGPDEGHTSWQFDAAGNILKTGDVIFSAEFSSSSLTLVEARIWVNKSALSIAPKTFDWSGSFDGASNGSQFGYASIKPKVAGTYYTGLQSGNGTWAGPFGFIDDAGNYTTTYKARQFMEFSVNLTYLGLDPLTLLGGSACGLPFRRILVKTRSSTSFTSELKDFIGPFDFFTAPPVDAQATVPYLCTPGQVSEIKVLNPLSASVYTWSTPDGRIVGTNTGPSITVDTIGTYIVSHQLLDGCSAFASDTVIVSNAPVGCTTLQNGYQLKGRIQNRKSYLNWKGTTGEGQTFWLQRSTDGTNFNTVQTDFPPNNTSGYNTEDDVSGIKAPSIYYRLMIREASGKVSYTNTVRLQNEWQSVGVVVFPNPATDKVQLLLPAVKHTEAFVKIFDRAGALVYMDKVMLGASSQVYAVKNPERWQSGLYLVQVQVGELSFTQKLILNNSGKTGE</sequence>